<dbReference type="Gene3D" id="3.40.630.30">
    <property type="match status" value="1"/>
</dbReference>
<name>A0A8J6PML0_9HYPH</name>
<evidence type="ECO:0000313" key="3">
    <source>
        <dbReference type="Proteomes" id="UP000643405"/>
    </source>
</evidence>
<proteinExistence type="predicted"/>
<dbReference type="Proteomes" id="UP000643405">
    <property type="component" value="Unassembled WGS sequence"/>
</dbReference>
<dbReference type="InterPro" id="IPR000182">
    <property type="entry name" value="GNAT_dom"/>
</dbReference>
<evidence type="ECO:0000259" key="1">
    <source>
        <dbReference type="PROSITE" id="PS51186"/>
    </source>
</evidence>
<comment type="caution">
    <text evidence="2">The sequence shown here is derived from an EMBL/GenBank/DDBJ whole genome shotgun (WGS) entry which is preliminary data.</text>
</comment>
<dbReference type="GO" id="GO:0016747">
    <property type="term" value="F:acyltransferase activity, transferring groups other than amino-acyl groups"/>
    <property type="evidence" value="ECO:0007669"/>
    <property type="project" value="InterPro"/>
</dbReference>
<accession>A0A8J6PML0</accession>
<dbReference type="CDD" id="cd04301">
    <property type="entry name" value="NAT_SF"/>
    <property type="match status" value="1"/>
</dbReference>
<protein>
    <submittedName>
        <fullName evidence="2">GNAT family N-acetyltransferase</fullName>
    </submittedName>
</protein>
<dbReference type="RefSeq" id="WP_188165524.1">
    <property type="nucleotide sequence ID" value="NZ_JACVVX010000004.1"/>
</dbReference>
<sequence>MHVLDDPVWTALTGQHRHLAVGHGSALRYPADIGPFAATGDDHADSIAELASLFSAGETMMMVRKAPMPLPAGFALMNTTRVVQMVATQRIGLSSDQCIEQLGAADEAQIYDLAALARPGPFGRHTMRLGRFWGIKRDGRLIAMAGERFRQRDWAEVSGVCVHPDHRQQGLARRLTAHATADIAGGGEQPYLHCLDTNHAAIDLYKSIGFETRETMNLTVATRLSD</sequence>
<keyword evidence="3" id="KW-1185">Reference proteome</keyword>
<feature type="domain" description="N-acetyltransferase" evidence="1">
    <location>
        <begin position="97"/>
        <end position="226"/>
    </location>
</feature>
<evidence type="ECO:0000313" key="2">
    <source>
        <dbReference type="EMBL" id="MBD0416121.1"/>
    </source>
</evidence>
<reference evidence="2" key="1">
    <citation type="submission" date="2020-09" db="EMBL/GenBank/DDBJ databases">
        <title>Genome seq and assembly of Tianweitania sp.</title>
        <authorList>
            <person name="Chhetri G."/>
        </authorList>
    </citation>
    <scope>NUCLEOTIDE SEQUENCE</scope>
    <source>
        <strain evidence="2">Rool2</strain>
    </source>
</reference>
<dbReference type="PROSITE" id="PS51186">
    <property type="entry name" value="GNAT"/>
    <property type="match status" value="1"/>
</dbReference>
<dbReference type="SUPFAM" id="SSF55729">
    <property type="entry name" value="Acyl-CoA N-acyltransferases (Nat)"/>
    <property type="match status" value="1"/>
</dbReference>
<dbReference type="InterPro" id="IPR016181">
    <property type="entry name" value="Acyl_CoA_acyltransferase"/>
</dbReference>
<dbReference type="Pfam" id="PF08445">
    <property type="entry name" value="FR47"/>
    <property type="match status" value="1"/>
</dbReference>
<organism evidence="2 3">
    <name type="scientific">Oryzicola mucosus</name>
    <dbReference type="NCBI Taxonomy" id="2767425"/>
    <lineage>
        <taxon>Bacteria</taxon>
        <taxon>Pseudomonadati</taxon>
        <taxon>Pseudomonadota</taxon>
        <taxon>Alphaproteobacteria</taxon>
        <taxon>Hyphomicrobiales</taxon>
        <taxon>Phyllobacteriaceae</taxon>
        <taxon>Oryzicola</taxon>
    </lineage>
</organism>
<dbReference type="AlphaFoldDB" id="A0A8J6PML0"/>
<dbReference type="EMBL" id="JACVVX010000004">
    <property type="protein sequence ID" value="MBD0416121.1"/>
    <property type="molecule type" value="Genomic_DNA"/>
</dbReference>
<dbReference type="InterPro" id="IPR013653">
    <property type="entry name" value="GCN5-like_dom"/>
</dbReference>
<gene>
    <name evidence="2" type="ORF">ICI42_15805</name>
</gene>